<keyword evidence="3" id="KW-1185">Reference proteome</keyword>
<sequence>SENNNEEGILGTPVTWEEFEMNLRKSLKTEATFGPRKAVTNIGDGKGFASCTGMIDCDWVGAGAEETLPSKVVLKIPSSLAFRKLNDAMPEELRAIKGGDEVWKETERSLRTAHNIEIASYEFFDDFSGLQMPHKYFGRKYTDEENGYLCVEFMENSKMMEFWETYSVDLLKQIARALGKLGACSLQKEAVDPYLHVDLFSEFMNKTFTKESYCGMYKGLLAYDSSEKTVELIEKVVKMAEIYYPSNIVMTVHKQMGFRPVLVNGDLHTGNVLINIDTGDLAAVIDWQTSHLGVGVEDLIRIMLHSLPVETRRESTDLLIEEMYNSIVANLNGAKAPYTLEQLKTVYDLVFPNCVLFFAGFAPMIMKKYENDPTLSAEDRERMGKVVIAKCLGALEDVLVIHEKNKE</sequence>
<dbReference type="Proteomes" id="UP001432322">
    <property type="component" value="Unassembled WGS sequence"/>
</dbReference>
<reference evidence="2" key="1">
    <citation type="submission" date="2023-10" db="EMBL/GenBank/DDBJ databases">
        <title>Genome assembly of Pristionchus species.</title>
        <authorList>
            <person name="Yoshida K."/>
            <person name="Sommer R.J."/>
        </authorList>
    </citation>
    <scope>NUCLEOTIDE SEQUENCE</scope>
    <source>
        <strain evidence="2">RS5133</strain>
    </source>
</reference>
<gene>
    <name evidence="2" type="ORF">PFISCL1PPCAC_21970</name>
</gene>
<dbReference type="SMART" id="SM00587">
    <property type="entry name" value="CHK"/>
    <property type="match status" value="1"/>
</dbReference>
<dbReference type="AlphaFoldDB" id="A0AAV5WK34"/>
<feature type="non-terminal residue" evidence="2">
    <location>
        <position position="1"/>
    </location>
</feature>
<dbReference type="InterPro" id="IPR015897">
    <property type="entry name" value="CHK_kinase-like"/>
</dbReference>
<dbReference type="Gene3D" id="3.90.1200.10">
    <property type="match status" value="1"/>
</dbReference>
<dbReference type="InterPro" id="IPR012877">
    <property type="entry name" value="Dhs-27"/>
</dbReference>
<dbReference type="InterPro" id="IPR011009">
    <property type="entry name" value="Kinase-like_dom_sf"/>
</dbReference>
<dbReference type="PANTHER" id="PTHR23020:SF8">
    <property type="entry name" value="CHK KINASE-LIKE DOMAIN-CONTAINING PROTEIN"/>
    <property type="match status" value="1"/>
</dbReference>
<comment type="caution">
    <text evidence="2">The sequence shown here is derived from an EMBL/GenBank/DDBJ whole genome shotgun (WGS) entry which is preliminary data.</text>
</comment>
<name>A0AAV5WK34_9BILA</name>
<dbReference type="SUPFAM" id="SSF56112">
    <property type="entry name" value="Protein kinase-like (PK-like)"/>
    <property type="match status" value="1"/>
</dbReference>
<dbReference type="PANTHER" id="PTHR23020">
    <property type="entry name" value="UNCHARACTERIZED NUCLEAR HORMONE RECEPTOR-RELATED"/>
    <property type="match status" value="1"/>
</dbReference>
<evidence type="ECO:0000313" key="3">
    <source>
        <dbReference type="Proteomes" id="UP001432322"/>
    </source>
</evidence>
<dbReference type="EMBL" id="BTSY01000005">
    <property type="protein sequence ID" value="GMT30673.1"/>
    <property type="molecule type" value="Genomic_DNA"/>
</dbReference>
<organism evidence="2 3">
    <name type="scientific">Pristionchus fissidentatus</name>
    <dbReference type="NCBI Taxonomy" id="1538716"/>
    <lineage>
        <taxon>Eukaryota</taxon>
        <taxon>Metazoa</taxon>
        <taxon>Ecdysozoa</taxon>
        <taxon>Nematoda</taxon>
        <taxon>Chromadorea</taxon>
        <taxon>Rhabditida</taxon>
        <taxon>Rhabditina</taxon>
        <taxon>Diplogasteromorpha</taxon>
        <taxon>Diplogasteroidea</taxon>
        <taxon>Neodiplogasteridae</taxon>
        <taxon>Pristionchus</taxon>
    </lineage>
</organism>
<evidence type="ECO:0000313" key="2">
    <source>
        <dbReference type="EMBL" id="GMT30673.1"/>
    </source>
</evidence>
<protein>
    <recommendedName>
        <fullName evidence="1">CHK kinase-like domain-containing protein</fullName>
    </recommendedName>
</protein>
<dbReference type="InterPro" id="IPR052961">
    <property type="entry name" value="Oxido-Kinase-like_Enzymes"/>
</dbReference>
<accession>A0AAV5WK34</accession>
<proteinExistence type="predicted"/>
<feature type="domain" description="CHK kinase-like" evidence="1">
    <location>
        <begin position="148"/>
        <end position="333"/>
    </location>
</feature>
<feature type="non-terminal residue" evidence="2">
    <location>
        <position position="407"/>
    </location>
</feature>
<evidence type="ECO:0000259" key="1">
    <source>
        <dbReference type="SMART" id="SM00587"/>
    </source>
</evidence>
<dbReference type="Pfam" id="PF07914">
    <property type="entry name" value="DUF1679"/>
    <property type="match status" value="1"/>
</dbReference>